<dbReference type="InterPro" id="IPR011009">
    <property type="entry name" value="Kinase-like_dom_sf"/>
</dbReference>
<protein>
    <recommendedName>
        <fullName evidence="1">CHK kinase-like domain-containing protein</fullName>
    </recommendedName>
</protein>
<gene>
    <name evidence="2" type="ORF">TKK_004948</name>
</gene>
<dbReference type="InterPro" id="IPR004119">
    <property type="entry name" value="EcKL"/>
</dbReference>
<dbReference type="Proteomes" id="UP001627154">
    <property type="component" value="Unassembled WGS sequence"/>
</dbReference>
<dbReference type="EMBL" id="JBJJXI010000041">
    <property type="protein sequence ID" value="KAL3401924.1"/>
    <property type="molecule type" value="Genomic_DNA"/>
</dbReference>
<keyword evidence="3" id="KW-1185">Reference proteome</keyword>
<feature type="domain" description="CHK kinase-like" evidence="1">
    <location>
        <begin position="135"/>
        <end position="324"/>
    </location>
</feature>
<dbReference type="AlphaFoldDB" id="A0ABD2XAI1"/>
<name>A0ABD2XAI1_9HYME</name>
<accession>A0ABD2XAI1</accession>
<dbReference type="InterPro" id="IPR015897">
    <property type="entry name" value="CHK_kinase-like"/>
</dbReference>
<evidence type="ECO:0000313" key="2">
    <source>
        <dbReference type="EMBL" id="KAL3401924.1"/>
    </source>
</evidence>
<evidence type="ECO:0000313" key="3">
    <source>
        <dbReference type="Proteomes" id="UP001627154"/>
    </source>
</evidence>
<dbReference type="SMART" id="SM00587">
    <property type="entry name" value="CHK"/>
    <property type="match status" value="1"/>
</dbReference>
<proteinExistence type="predicted"/>
<dbReference type="PANTHER" id="PTHR11012">
    <property type="entry name" value="PROTEIN KINASE-LIKE DOMAIN-CONTAINING"/>
    <property type="match status" value="1"/>
</dbReference>
<comment type="caution">
    <text evidence="2">The sequence shown here is derived from an EMBL/GenBank/DDBJ whole genome shotgun (WGS) entry which is preliminary data.</text>
</comment>
<dbReference type="Pfam" id="PF02958">
    <property type="entry name" value="EcKL"/>
    <property type="match status" value="1"/>
</dbReference>
<dbReference type="PANTHER" id="PTHR11012:SF30">
    <property type="entry name" value="PROTEIN KINASE-LIKE DOMAIN-CONTAINING"/>
    <property type="match status" value="1"/>
</dbReference>
<reference evidence="2 3" key="1">
    <citation type="journal article" date="2024" name="bioRxiv">
        <title>A reference genome for Trichogramma kaykai: A tiny desert-dwelling parasitoid wasp with competing sex-ratio distorters.</title>
        <authorList>
            <person name="Culotta J."/>
            <person name="Lindsey A.R."/>
        </authorList>
    </citation>
    <scope>NUCLEOTIDE SEQUENCE [LARGE SCALE GENOMIC DNA]</scope>
    <source>
        <strain evidence="2 3">KSX58</strain>
    </source>
</reference>
<organism evidence="2 3">
    <name type="scientific">Trichogramma kaykai</name>
    <dbReference type="NCBI Taxonomy" id="54128"/>
    <lineage>
        <taxon>Eukaryota</taxon>
        <taxon>Metazoa</taxon>
        <taxon>Ecdysozoa</taxon>
        <taxon>Arthropoda</taxon>
        <taxon>Hexapoda</taxon>
        <taxon>Insecta</taxon>
        <taxon>Pterygota</taxon>
        <taxon>Neoptera</taxon>
        <taxon>Endopterygota</taxon>
        <taxon>Hymenoptera</taxon>
        <taxon>Apocrita</taxon>
        <taxon>Proctotrupomorpha</taxon>
        <taxon>Chalcidoidea</taxon>
        <taxon>Trichogrammatidae</taxon>
        <taxon>Trichogramma</taxon>
    </lineage>
</organism>
<evidence type="ECO:0000259" key="1">
    <source>
        <dbReference type="SMART" id="SM00587"/>
    </source>
</evidence>
<sequence>MFQGSLFPENALELVVRNELKSSNGDHEELAIQILEQSHTKESSNPLLDCRRLVITYRTSNDPRHARTLDVCYVIRPEEDDDENIPPEPGRRKLRRFYDKELDFYSDVMPRLRPHVAPPGFCPELLMHDRDGFCMFFENPERRGFRRVVKQTWSTSKIHAIAKTMARFQAAAWLTDRVRGGRPLHEDHPWLLRRRSSNEEAEIRGMNRQIRFIERIARDELRKSPKWIRRVIMGGYRLVRDWPDADGRLQMTLSHGRTWCSEILFRVNLEPVAWFRDWNMVRYAPLTLDLVQFVYIRCDRNTRLYALHQIIKAYHEELERCLLRGGVPQEDVPSREAIRKEFDELRLAGLHYAALYVPTTAIGYGALLRQTADNNAQELLEKLNRLHAADHAKLLEHYRLDEAYQGRINELVLEIVRYGEEEHEAREREAKEREERRQWRLFKRLRVWVEDTILPRRR</sequence>
<dbReference type="SUPFAM" id="SSF56112">
    <property type="entry name" value="Protein kinase-like (PK-like)"/>
    <property type="match status" value="1"/>
</dbReference>